<dbReference type="Gene3D" id="1.10.1220.10">
    <property type="entry name" value="Met repressor-like"/>
    <property type="match status" value="1"/>
</dbReference>
<dbReference type="InterPro" id="IPR031914">
    <property type="entry name" value="XACb0070_RHH_dom"/>
</dbReference>
<dbReference type="OrthoDB" id="5296807at2"/>
<feature type="domain" description="XACb0070 ribbon-helix-helix" evidence="1">
    <location>
        <begin position="9"/>
        <end position="82"/>
    </location>
</feature>
<dbReference type="AlphaFoldDB" id="A0A1Z4C4V0"/>
<gene>
    <name evidence="3" type="ORF">AADEFJLK_04536</name>
    <name evidence="2" type="ORF">CEK71_22075</name>
</gene>
<evidence type="ECO:0000313" key="4">
    <source>
        <dbReference type="Proteomes" id="UP000197019"/>
    </source>
</evidence>
<dbReference type="GO" id="GO:0006355">
    <property type="term" value="P:regulation of DNA-templated transcription"/>
    <property type="evidence" value="ECO:0007669"/>
    <property type="project" value="InterPro"/>
</dbReference>
<dbReference type="Proteomes" id="UP000197019">
    <property type="component" value="Chromosome"/>
</dbReference>
<evidence type="ECO:0000259" key="1">
    <source>
        <dbReference type="Pfam" id="PF16762"/>
    </source>
</evidence>
<accession>A0A1Z4C4V0</accession>
<protein>
    <submittedName>
        <fullName evidence="3">Methionine repressor-like protein</fullName>
    </submittedName>
</protein>
<dbReference type="RefSeq" id="WP_088621387.1">
    <property type="nucleotide sequence ID" value="NZ_CP022129.1"/>
</dbReference>
<sequence length="94" mass="10807">MATLHDSTTTRWTVSVSKETDTSLRCFLAQRGMKKGDISKFVEEAVKWRVFEQTLAEVREQVADIPPEEMQAIIDEATTAVRQDMREEFARKEA</sequence>
<name>A0A1Z4C4V0_9GAMM</name>
<evidence type="ECO:0000313" key="2">
    <source>
        <dbReference type="EMBL" id="ASF48525.1"/>
    </source>
</evidence>
<dbReference type="EMBL" id="PGFZ01000029">
    <property type="protein sequence ID" value="POZ49691.1"/>
    <property type="molecule type" value="Genomic_DNA"/>
</dbReference>
<proteinExistence type="predicted"/>
<reference evidence="3 5" key="2">
    <citation type="submission" date="2017-11" db="EMBL/GenBank/DDBJ databases">
        <title>Draft Genome Sequence of Methylobacter psychrotolerans Sph1T, an Obligate Methanotroph from Low-Temperature Environments.</title>
        <authorList>
            <person name="Oshkin I.Y."/>
            <person name="Miroshnikov K."/>
            <person name="Belova S.E."/>
            <person name="Korzhenkov A."/>
            <person name="Toshchakov S.V."/>
            <person name="Dedysh S.N."/>
        </authorList>
    </citation>
    <scope>NUCLEOTIDE SEQUENCE [LARGE SCALE GENOMIC DNA]</scope>
    <source>
        <strain evidence="3 5">Sph1</strain>
    </source>
</reference>
<dbReference type="Pfam" id="PF16762">
    <property type="entry name" value="RHH_6"/>
    <property type="match status" value="1"/>
</dbReference>
<organism evidence="2 4">
    <name type="scientific">Methylovulum psychrotolerans</name>
    <dbReference type="NCBI Taxonomy" id="1704499"/>
    <lineage>
        <taxon>Bacteria</taxon>
        <taxon>Pseudomonadati</taxon>
        <taxon>Pseudomonadota</taxon>
        <taxon>Gammaproteobacteria</taxon>
        <taxon>Methylococcales</taxon>
        <taxon>Methylococcaceae</taxon>
        <taxon>Methylovulum</taxon>
    </lineage>
</organism>
<evidence type="ECO:0000313" key="3">
    <source>
        <dbReference type="EMBL" id="POZ49691.1"/>
    </source>
</evidence>
<dbReference type="Proteomes" id="UP000237423">
    <property type="component" value="Unassembled WGS sequence"/>
</dbReference>
<reference evidence="2 4" key="1">
    <citation type="submission" date="2017-06" db="EMBL/GenBank/DDBJ databases">
        <title>Genome Sequencing of the methanotroph Methylovulum psychrotolerants str. HV10-M2 isolated from a high-altitude environment.</title>
        <authorList>
            <person name="Mateos-Rivera A."/>
        </authorList>
    </citation>
    <scope>NUCLEOTIDE SEQUENCE [LARGE SCALE GENOMIC DNA]</scope>
    <source>
        <strain evidence="2 4">HV10_M2</strain>
    </source>
</reference>
<dbReference type="EMBL" id="CP022129">
    <property type="protein sequence ID" value="ASF48525.1"/>
    <property type="molecule type" value="Genomic_DNA"/>
</dbReference>
<evidence type="ECO:0000313" key="5">
    <source>
        <dbReference type="Proteomes" id="UP000237423"/>
    </source>
</evidence>
<dbReference type="InterPro" id="IPR013321">
    <property type="entry name" value="Arc_rbn_hlx_hlx"/>
</dbReference>
<keyword evidence="4" id="KW-1185">Reference proteome</keyword>
<dbReference type="KEGG" id="mpsy:CEK71_22075"/>